<dbReference type="Pfam" id="PF01844">
    <property type="entry name" value="HNH"/>
    <property type="match status" value="1"/>
</dbReference>
<feature type="region of interest" description="Disordered" evidence="2">
    <location>
        <begin position="101"/>
        <end position="121"/>
    </location>
</feature>
<evidence type="ECO:0000259" key="3">
    <source>
        <dbReference type="SMART" id="SM00507"/>
    </source>
</evidence>
<evidence type="ECO:0000313" key="4">
    <source>
        <dbReference type="EMBL" id="GGO46196.1"/>
    </source>
</evidence>
<dbReference type="Pfam" id="PF02720">
    <property type="entry name" value="DUF222"/>
    <property type="match status" value="1"/>
</dbReference>
<sequence length="613" mass="66312">MTDEHEYQDGLERQDEHKDEHKSQHKDEHKDEHQDVDDHGSGTAPLPSLDELPLGHLTALLQEATRAVVHRLSGPDVLRELTAMTAPDDSGGRDWGAMLSVLPDEPDPDAEPGLDSASASASASVPAPAMSAEAAVHPTAVTLPMLHQVLETVGRSVATAQMTLTGHTVDAFDNPPERHRLLGLPQGKTAFRDATDYLKLALRIDGTEARRRTRWAATLRPTRTLSGEPLPPVLPRLSAVVHEGKLDRAAVDIITTALDNVRQMARRVGADPQGVSDLLDDGEERLVAQAESVDPGTLRKVAAHWLQWAEGALDPDGAEPNDATLPQLQGLIRKGHRNGLHQWLLAVNDEQNEYLLTVANAATNPRAPYRGQSMEDADGGVPGSERLDQLLTAEVQSEEDGSLTAVTAVDPRSTQQKQLDGLMACIAGGLAMIESDQLPSTGGTRPQVSVLIDFHTLLGDLEKAGTVTAEDLLQFESSATFTGPIHPATIRAMACDADILPVVLGSSSEVLDVGRAQRLFPARLRQAIAARDGGCAAPGCWIPAPWCDVHHVEHWEHGGPTSVDNGALLCNHHHHAVHAGAWDIDMASGRPWFIPAPYLDPRRQPQRNRFWRR</sequence>
<accession>A0ABQ2M2U2</accession>
<dbReference type="RefSeq" id="WP_188806066.1">
    <property type="nucleotide sequence ID" value="NZ_BAAAOU010000011.1"/>
</dbReference>
<evidence type="ECO:0000256" key="2">
    <source>
        <dbReference type="SAM" id="MobiDB-lite"/>
    </source>
</evidence>
<proteinExistence type="inferred from homology"/>
<dbReference type="InterPro" id="IPR003615">
    <property type="entry name" value="HNH_nuc"/>
</dbReference>
<dbReference type="EMBL" id="BMLQ01000005">
    <property type="protein sequence ID" value="GGO46196.1"/>
    <property type="molecule type" value="Genomic_DNA"/>
</dbReference>
<evidence type="ECO:0000313" key="5">
    <source>
        <dbReference type="Proteomes" id="UP000642509"/>
    </source>
</evidence>
<comment type="similarity">
    <text evidence="1">Belongs to the Rv1128c/1148c/1588c/1702c/1945/3466 family.</text>
</comment>
<feature type="compositionally biased region" description="Basic and acidic residues" evidence="2">
    <location>
        <begin position="1"/>
        <end position="40"/>
    </location>
</feature>
<organism evidence="4 5">
    <name type="scientific">Citricoccus zhacaiensis</name>
    <dbReference type="NCBI Taxonomy" id="489142"/>
    <lineage>
        <taxon>Bacteria</taxon>
        <taxon>Bacillati</taxon>
        <taxon>Actinomycetota</taxon>
        <taxon>Actinomycetes</taxon>
        <taxon>Micrococcales</taxon>
        <taxon>Micrococcaceae</taxon>
        <taxon>Citricoccus</taxon>
    </lineage>
</organism>
<gene>
    <name evidence="4" type="ORF">GCM10010977_20600</name>
</gene>
<feature type="region of interest" description="Disordered" evidence="2">
    <location>
        <begin position="1"/>
        <end position="50"/>
    </location>
</feature>
<comment type="caution">
    <text evidence="4">The sequence shown here is derived from an EMBL/GenBank/DDBJ whole genome shotgun (WGS) entry which is preliminary data.</text>
</comment>
<protein>
    <recommendedName>
        <fullName evidence="3">HNH nuclease domain-containing protein</fullName>
    </recommendedName>
</protein>
<dbReference type="Proteomes" id="UP000642509">
    <property type="component" value="Unassembled WGS sequence"/>
</dbReference>
<keyword evidence="5" id="KW-1185">Reference proteome</keyword>
<dbReference type="SMART" id="SM00507">
    <property type="entry name" value="HNHc"/>
    <property type="match status" value="1"/>
</dbReference>
<name>A0ABQ2M2U2_9MICC</name>
<dbReference type="InterPro" id="IPR003870">
    <property type="entry name" value="DUF222"/>
</dbReference>
<dbReference type="InterPro" id="IPR002711">
    <property type="entry name" value="HNH"/>
</dbReference>
<reference evidence="5" key="1">
    <citation type="journal article" date="2019" name="Int. J. Syst. Evol. Microbiol.">
        <title>The Global Catalogue of Microorganisms (GCM) 10K type strain sequencing project: providing services to taxonomists for standard genome sequencing and annotation.</title>
        <authorList>
            <consortium name="The Broad Institute Genomics Platform"/>
            <consortium name="The Broad Institute Genome Sequencing Center for Infectious Disease"/>
            <person name="Wu L."/>
            <person name="Ma J."/>
        </authorList>
    </citation>
    <scope>NUCLEOTIDE SEQUENCE [LARGE SCALE GENOMIC DNA]</scope>
    <source>
        <strain evidence="5">CGMCC 1.7064</strain>
    </source>
</reference>
<feature type="domain" description="HNH nuclease" evidence="3">
    <location>
        <begin position="523"/>
        <end position="575"/>
    </location>
</feature>
<evidence type="ECO:0000256" key="1">
    <source>
        <dbReference type="ARBA" id="ARBA00023450"/>
    </source>
</evidence>
<dbReference type="CDD" id="cd00085">
    <property type="entry name" value="HNHc"/>
    <property type="match status" value="1"/>
</dbReference>